<dbReference type="AlphaFoldDB" id="A0A4Q0RTN9"/>
<dbReference type="Proteomes" id="UP000289546">
    <property type="component" value="Unassembled WGS sequence"/>
</dbReference>
<gene>
    <name evidence="1" type="ORF">XH99_34405</name>
</gene>
<accession>A0A4Q0RTN9</accession>
<evidence type="ECO:0000313" key="2">
    <source>
        <dbReference type="Proteomes" id="UP000289546"/>
    </source>
</evidence>
<proteinExistence type="predicted"/>
<keyword evidence="2" id="KW-1185">Reference proteome</keyword>
<organism evidence="1 2">
    <name type="scientific">Bradyrhizobium nanningense</name>
    <dbReference type="NCBI Taxonomy" id="1325118"/>
    <lineage>
        <taxon>Bacteria</taxon>
        <taxon>Pseudomonadati</taxon>
        <taxon>Pseudomonadota</taxon>
        <taxon>Alphaproteobacteria</taxon>
        <taxon>Hyphomicrobiales</taxon>
        <taxon>Nitrobacteraceae</taxon>
        <taxon>Bradyrhizobium</taxon>
    </lineage>
</organism>
<protein>
    <submittedName>
        <fullName evidence="1">Uncharacterized protein</fullName>
    </submittedName>
</protein>
<evidence type="ECO:0000313" key="1">
    <source>
        <dbReference type="EMBL" id="RXH22095.1"/>
    </source>
</evidence>
<reference evidence="1 2" key="1">
    <citation type="submission" date="2015-04" db="EMBL/GenBank/DDBJ databases">
        <title>Comparative genomics of rhizobia nodulating Arachis hypogaea in China.</title>
        <authorList>
            <person name="Li Y."/>
        </authorList>
    </citation>
    <scope>NUCLEOTIDE SEQUENCE [LARGE SCALE GENOMIC DNA]</scope>
    <source>
        <strain evidence="1 2">CCBAU 51757</strain>
    </source>
</reference>
<sequence length="102" mass="11306">MKNRPLDQAIRAQALRREIKLAAQRQPADEVRTTYSIAPDARRALRMLAASLDCAANDLICIALENLLMAHGSQPVSLTRTDLRDQLSRLARSQPQEPNSGT</sequence>
<dbReference type="EMBL" id="LBJQ01000093">
    <property type="protein sequence ID" value="RXH22095.1"/>
    <property type="molecule type" value="Genomic_DNA"/>
</dbReference>
<dbReference type="RefSeq" id="WP_128922363.1">
    <property type="nucleotide sequence ID" value="NZ_LBJC01000031.1"/>
</dbReference>
<name>A0A4Q0RTN9_9BRAD</name>
<comment type="caution">
    <text evidence="1">The sequence shown here is derived from an EMBL/GenBank/DDBJ whole genome shotgun (WGS) entry which is preliminary data.</text>
</comment>